<dbReference type="InterPro" id="IPR002777">
    <property type="entry name" value="PFD_beta-like"/>
</dbReference>
<dbReference type="Gene3D" id="1.10.287.370">
    <property type="match status" value="1"/>
</dbReference>
<dbReference type="KEGG" id="edi:EDI_339370"/>
<evidence type="ECO:0000313" key="4">
    <source>
        <dbReference type="EMBL" id="EDR27293.1"/>
    </source>
</evidence>
<dbReference type="GeneID" id="5881458"/>
<protein>
    <submittedName>
        <fullName evidence="4">Prefoldin subunit, putative</fullName>
    </submittedName>
</protein>
<dbReference type="GO" id="GO:0051082">
    <property type="term" value="F:unfolded protein binding"/>
    <property type="evidence" value="ECO:0007669"/>
    <property type="project" value="InterPro"/>
</dbReference>
<organism evidence="5">
    <name type="scientific">Entamoeba dispar (strain ATCC PRA-260 / SAW760)</name>
    <dbReference type="NCBI Taxonomy" id="370354"/>
    <lineage>
        <taxon>Eukaryota</taxon>
        <taxon>Amoebozoa</taxon>
        <taxon>Evosea</taxon>
        <taxon>Archamoebae</taxon>
        <taxon>Mastigamoebida</taxon>
        <taxon>Entamoebidae</taxon>
        <taxon>Entamoeba</taxon>
    </lineage>
</organism>
<dbReference type="Pfam" id="PF01920">
    <property type="entry name" value="Prefoldin_2"/>
    <property type="match status" value="1"/>
</dbReference>
<proteinExistence type="inferred from homology"/>
<dbReference type="RefSeq" id="XP_001736465.1">
    <property type="nucleotide sequence ID" value="XM_001736413.1"/>
</dbReference>
<dbReference type="FunFam" id="1.10.287.370:FF:000029">
    <property type="entry name" value="Prefoldin subunit 2 putative"/>
    <property type="match status" value="1"/>
</dbReference>
<keyword evidence="2" id="KW-0143">Chaperone</keyword>
<sequence length="116" mass="13432">MNPEQAALQQFQQLKQDQNMLARQLADMDSTLKEHRLVLDVLSKVEPSRKCFRLVNGVMVERTASEVIPAINKSIEQIQQLMKELNDNIASKTSEINKFMEHYKIQQRDQPILAQP</sequence>
<feature type="coiled-coil region" evidence="3">
    <location>
        <begin position="68"/>
        <end position="102"/>
    </location>
</feature>
<evidence type="ECO:0000313" key="5">
    <source>
        <dbReference type="Proteomes" id="UP000008076"/>
    </source>
</evidence>
<accession>B0EDV4</accession>
<dbReference type="OMA" id="CFKMIGG"/>
<keyword evidence="3" id="KW-0175">Coiled coil</keyword>
<dbReference type="SUPFAM" id="SSF46579">
    <property type="entry name" value="Prefoldin"/>
    <property type="match status" value="1"/>
</dbReference>
<dbReference type="InterPro" id="IPR009053">
    <property type="entry name" value="Prefoldin"/>
</dbReference>
<gene>
    <name evidence="4" type="ORF">EDI_339370</name>
</gene>
<dbReference type="Proteomes" id="UP000008076">
    <property type="component" value="Unassembled WGS sequence"/>
</dbReference>
<dbReference type="CDD" id="cd23163">
    <property type="entry name" value="Prefoldin_2"/>
    <property type="match status" value="1"/>
</dbReference>
<dbReference type="eggNOG" id="KOG4098">
    <property type="taxonomic scope" value="Eukaryota"/>
</dbReference>
<dbReference type="AlphaFoldDB" id="B0EDV4"/>
<evidence type="ECO:0000256" key="2">
    <source>
        <dbReference type="ARBA" id="ARBA00023186"/>
    </source>
</evidence>
<dbReference type="EMBL" id="DS548870">
    <property type="protein sequence ID" value="EDR27293.1"/>
    <property type="molecule type" value="Genomic_DNA"/>
</dbReference>
<keyword evidence="5" id="KW-1185">Reference proteome</keyword>
<dbReference type="PANTHER" id="PTHR13303">
    <property type="entry name" value="PREFOLDIN SUBUNIT 2"/>
    <property type="match status" value="1"/>
</dbReference>
<reference evidence="5" key="1">
    <citation type="submission" date="2007-12" db="EMBL/GenBank/DDBJ databases">
        <title>Annotation of Entamoeba dispar SAW760.</title>
        <authorList>
            <person name="Lorenzi H."/>
            <person name="Inman J."/>
            <person name="Schobel S."/>
            <person name="Amedeo P."/>
            <person name="Caler E."/>
        </authorList>
    </citation>
    <scope>NUCLEOTIDE SEQUENCE [LARGE SCALE GENOMIC DNA]</scope>
    <source>
        <strain evidence="5">ATCC PRA-260 / SAW760</strain>
    </source>
</reference>
<dbReference type="VEuPathDB" id="AmoebaDB:EDI_339370"/>
<comment type="similarity">
    <text evidence="1">Belongs to the prefoldin subunit beta family.</text>
</comment>
<dbReference type="OrthoDB" id="29646at2759"/>
<dbReference type="GO" id="GO:0016272">
    <property type="term" value="C:prefoldin complex"/>
    <property type="evidence" value="ECO:0007669"/>
    <property type="project" value="InterPro"/>
</dbReference>
<evidence type="ECO:0000256" key="3">
    <source>
        <dbReference type="SAM" id="Coils"/>
    </source>
</evidence>
<dbReference type="GO" id="GO:0006457">
    <property type="term" value="P:protein folding"/>
    <property type="evidence" value="ECO:0007669"/>
    <property type="project" value="InterPro"/>
</dbReference>
<dbReference type="InterPro" id="IPR027235">
    <property type="entry name" value="PFD2"/>
</dbReference>
<evidence type="ECO:0000256" key="1">
    <source>
        <dbReference type="ARBA" id="ARBA00008045"/>
    </source>
</evidence>
<name>B0EDV4_ENTDS</name>